<dbReference type="InterPro" id="IPR017850">
    <property type="entry name" value="Alkaline_phosphatase_core_sf"/>
</dbReference>
<dbReference type="SUPFAM" id="SSF53649">
    <property type="entry name" value="Alkaline phosphatase-like"/>
    <property type="match status" value="1"/>
</dbReference>
<keyword evidence="5" id="KW-0324">Glycolysis</keyword>
<evidence type="ECO:0000313" key="8">
    <source>
        <dbReference type="Proteomes" id="UP000030745"/>
    </source>
</evidence>
<comment type="catalytic activity">
    <reaction evidence="1">
        <text>(2R)-2-phosphoglycerate = (2R)-3-phosphoglycerate</text>
        <dbReference type="Rhea" id="RHEA:15901"/>
        <dbReference type="ChEBI" id="CHEBI:58272"/>
        <dbReference type="ChEBI" id="CHEBI:58289"/>
        <dbReference type="EC" id="5.4.2.12"/>
    </reaction>
</comment>
<comment type="function">
    <text evidence="2">Catalyzes the interconversion of 2-phosphoglycerate and 3-phosphoglycerate.</text>
</comment>
<reference evidence="7 8" key="1">
    <citation type="journal article" date="2013" name="PLoS Genet.">
        <title>Distinctive expansion of potential virulence genes in the genome of the oomycete fish pathogen Saprolegnia parasitica.</title>
        <authorList>
            <person name="Jiang R.H."/>
            <person name="de Bruijn I."/>
            <person name="Haas B.J."/>
            <person name="Belmonte R."/>
            <person name="Lobach L."/>
            <person name="Christie J."/>
            <person name="van den Ackerveken G."/>
            <person name="Bottin A."/>
            <person name="Bulone V."/>
            <person name="Diaz-Moreno S.M."/>
            <person name="Dumas B."/>
            <person name="Fan L."/>
            <person name="Gaulin E."/>
            <person name="Govers F."/>
            <person name="Grenville-Briggs L.J."/>
            <person name="Horner N.R."/>
            <person name="Levin J.Z."/>
            <person name="Mammella M."/>
            <person name="Meijer H.J."/>
            <person name="Morris P."/>
            <person name="Nusbaum C."/>
            <person name="Oome S."/>
            <person name="Phillips A.J."/>
            <person name="van Rooyen D."/>
            <person name="Rzeszutek E."/>
            <person name="Saraiva M."/>
            <person name="Secombes C.J."/>
            <person name="Seidl M.F."/>
            <person name="Snel B."/>
            <person name="Stassen J.H."/>
            <person name="Sykes S."/>
            <person name="Tripathy S."/>
            <person name="van den Berg H."/>
            <person name="Vega-Arreguin J.C."/>
            <person name="Wawra S."/>
            <person name="Young S.K."/>
            <person name="Zeng Q."/>
            <person name="Dieguez-Uribeondo J."/>
            <person name="Russ C."/>
            <person name="Tyler B.M."/>
            <person name="van West P."/>
        </authorList>
    </citation>
    <scope>NUCLEOTIDE SEQUENCE [LARGE SCALE GENOMIC DNA]</scope>
    <source>
        <strain evidence="7 8">CBS 223.65</strain>
    </source>
</reference>
<dbReference type="Pfam" id="PF01676">
    <property type="entry name" value="Metalloenzyme"/>
    <property type="match status" value="1"/>
</dbReference>
<evidence type="ECO:0000256" key="2">
    <source>
        <dbReference type="ARBA" id="ARBA00002315"/>
    </source>
</evidence>
<gene>
    <name evidence="7" type="ORF">SPRG_16097</name>
</gene>
<dbReference type="OrthoDB" id="113620at2759"/>
<dbReference type="Proteomes" id="UP000030745">
    <property type="component" value="Unassembled WGS sequence"/>
</dbReference>
<evidence type="ECO:0000256" key="4">
    <source>
        <dbReference type="ARBA" id="ARBA00005524"/>
    </source>
</evidence>
<dbReference type="GO" id="GO:0046872">
    <property type="term" value="F:metal ion binding"/>
    <property type="evidence" value="ECO:0007669"/>
    <property type="project" value="InterPro"/>
</dbReference>
<evidence type="ECO:0000313" key="7">
    <source>
        <dbReference type="EMBL" id="KDO18547.1"/>
    </source>
</evidence>
<dbReference type="EMBL" id="KK583421">
    <property type="protein sequence ID" value="KDO18547.1"/>
    <property type="molecule type" value="Genomic_DNA"/>
</dbReference>
<dbReference type="InterPro" id="IPR006124">
    <property type="entry name" value="Metalloenzyme"/>
</dbReference>
<dbReference type="GO" id="GO:0006096">
    <property type="term" value="P:glycolytic process"/>
    <property type="evidence" value="ECO:0007669"/>
    <property type="project" value="UniProtKB-KW"/>
</dbReference>
<dbReference type="GO" id="GO:0004619">
    <property type="term" value="F:phosphoglycerate mutase activity"/>
    <property type="evidence" value="ECO:0007669"/>
    <property type="project" value="UniProtKB-EC"/>
</dbReference>
<evidence type="ECO:0000256" key="3">
    <source>
        <dbReference type="ARBA" id="ARBA00004921"/>
    </source>
</evidence>
<dbReference type="GeneID" id="24137752"/>
<feature type="domain" description="Metalloenzyme" evidence="6">
    <location>
        <begin position="8"/>
        <end position="72"/>
    </location>
</feature>
<dbReference type="AlphaFoldDB" id="A0A067BV86"/>
<dbReference type="VEuPathDB" id="FungiDB:SPRG_16097"/>
<name>A0A067BV86_SAPPC</name>
<proteinExistence type="inferred from homology"/>
<organism evidence="7 8">
    <name type="scientific">Saprolegnia parasitica (strain CBS 223.65)</name>
    <dbReference type="NCBI Taxonomy" id="695850"/>
    <lineage>
        <taxon>Eukaryota</taxon>
        <taxon>Sar</taxon>
        <taxon>Stramenopiles</taxon>
        <taxon>Oomycota</taxon>
        <taxon>Saprolegniomycetes</taxon>
        <taxon>Saprolegniales</taxon>
        <taxon>Saprolegniaceae</taxon>
        <taxon>Saprolegnia</taxon>
    </lineage>
</organism>
<evidence type="ECO:0000256" key="5">
    <source>
        <dbReference type="ARBA" id="ARBA00023152"/>
    </source>
</evidence>
<feature type="non-terminal residue" evidence="7">
    <location>
        <position position="72"/>
    </location>
</feature>
<accession>A0A067BV86</accession>
<keyword evidence="8" id="KW-1185">Reference proteome</keyword>
<comment type="pathway">
    <text evidence="3">Carbohydrate degradation.</text>
</comment>
<dbReference type="STRING" id="695850.A0A067BV86"/>
<dbReference type="PANTHER" id="PTHR31209:SF0">
    <property type="entry name" value="METALLOENZYME DOMAIN-CONTAINING PROTEIN"/>
    <property type="match status" value="1"/>
</dbReference>
<protein>
    <recommendedName>
        <fullName evidence="6">Metalloenzyme domain-containing protein</fullName>
    </recommendedName>
</protein>
<dbReference type="PANTHER" id="PTHR31209">
    <property type="entry name" value="COFACTOR-INDEPENDENT PHOSPHOGLYCERATE MUTASE"/>
    <property type="match status" value="1"/>
</dbReference>
<dbReference type="KEGG" id="spar:SPRG_16097"/>
<comment type="similarity">
    <text evidence="4">Belongs to the BPG-independent phosphoglycerate mutase family. A-PGAM subfamily.</text>
</comment>
<evidence type="ECO:0000256" key="1">
    <source>
        <dbReference type="ARBA" id="ARBA00000370"/>
    </source>
</evidence>
<dbReference type="Gene3D" id="3.40.720.10">
    <property type="entry name" value="Alkaline Phosphatase, subunit A"/>
    <property type="match status" value="1"/>
</dbReference>
<dbReference type="InterPro" id="IPR004456">
    <property type="entry name" value="Pglycerate_mutase_ApgM"/>
</dbReference>
<dbReference type="RefSeq" id="XP_012210755.1">
    <property type="nucleotide sequence ID" value="XM_012355365.1"/>
</dbReference>
<sequence>MTTDNRGPVLFVLIDGLADWSIEMDKYLPGAGVATPLAAARTPAMDAIAAGGLSGLMDPVEPGLACGSDTAH</sequence>
<evidence type="ECO:0000259" key="6">
    <source>
        <dbReference type="Pfam" id="PF01676"/>
    </source>
</evidence>